<dbReference type="PANTHER" id="PTHR43802">
    <property type="entry name" value="ENOYL-COA HYDRATASE"/>
    <property type="match status" value="1"/>
</dbReference>
<dbReference type="OrthoDB" id="9807606at2"/>
<dbReference type="RefSeq" id="WP_130160404.1">
    <property type="nucleotide sequence ID" value="NZ_SGIS01000075.1"/>
</dbReference>
<dbReference type="Proteomes" id="UP000292085">
    <property type="component" value="Unassembled WGS sequence"/>
</dbReference>
<proteinExistence type="inferred from homology"/>
<organism evidence="2 3">
    <name type="scientific">Sphingomonas populi</name>
    <dbReference type="NCBI Taxonomy" id="2484750"/>
    <lineage>
        <taxon>Bacteria</taxon>
        <taxon>Pseudomonadati</taxon>
        <taxon>Pseudomonadota</taxon>
        <taxon>Alphaproteobacteria</taxon>
        <taxon>Sphingomonadales</taxon>
        <taxon>Sphingomonadaceae</taxon>
        <taxon>Sphingomonas</taxon>
    </lineage>
</organism>
<protein>
    <submittedName>
        <fullName evidence="2">Enoyl-CoA hydratase/isomerase family protein</fullName>
    </submittedName>
</protein>
<dbReference type="EMBL" id="SGIS01000075">
    <property type="protein sequence ID" value="RZF59192.1"/>
    <property type="molecule type" value="Genomic_DNA"/>
</dbReference>
<name>A0A4Q6XP81_9SPHN</name>
<keyword evidence="3" id="KW-1185">Reference proteome</keyword>
<dbReference type="PANTHER" id="PTHR43802:SF1">
    <property type="entry name" value="IP11341P-RELATED"/>
    <property type="match status" value="1"/>
</dbReference>
<comment type="similarity">
    <text evidence="1">Belongs to the enoyl-CoA hydratase/isomerase family.</text>
</comment>
<dbReference type="InterPro" id="IPR029045">
    <property type="entry name" value="ClpP/crotonase-like_dom_sf"/>
</dbReference>
<keyword evidence="2" id="KW-0413">Isomerase</keyword>
<gene>
    <name evidence="2" type="ORF">EWE75_23015</name>
</gene>
<evidence type="ECO:0000313" key="3">
    <source>
        <dbReference type="Proteomes" id="UP000292085"/>
    </source>
</evidence>
<accession>A0A4Q6XP81</accession>
<reference evidence="2 3" key="1">
    <citation type="submission" date="2019-02" db="EMBL/GenBank/DDBJ databases">
        <authorList>
            <person name="Li Y."/>
        </authorList>
    </citation>
    <scope>NUCLEOTIDE SEQUENCE [LARGE SCALE GENOMIC DNA]</scope>
    <source>
        <strain evidence="2 3">3-7</strain>
    </source>
</reference>
<dbReference type="CDD" id="cd06558">
    <property type="entry name" value="crotonase-like"/>
    <property type="match status" value="1"/>
</dbReference>
<dbReference type="GO" id="GO:0016853">
    <property type="term" value="F:isomerase activity"/>
    <property type="evidence" value="ECO:0007669"/>
    <property type="project" value="UniProtKB-KW"/>
</dbReference>
<dbReference type="SUPFAM" id="SSF52096">
    <property type="entry name" value="ClpP/crotonase"/>
    <property type="match status" value="1"/>
</dbReference>
<dbReference type="InterPro" id="IPR001753">
    <property type="entry name" value="Enoyl-CoA_hydra/iso"/>
</dbReference>
<evidence type="ECO:0000313" key="2">
    <source>
        <dbReference type="EMBL" id="RZF59192.1"/>
    </source>
</evidence>
<sequence>MFHKELSQYAEQYQRFVSLHREEGILEIRLHGHGDDQASIIWDVEVHHGLSHLFYDIARDPENKCVIITGTADGFIAREEIPNSKPTPENPDQAVPSFIWDGVLSHGRYLLNNLLEIEVPVIAAVNGPALYHAELALLGDIVLASEEASFQDTPHFFSNIVPGDGIQTLFQRLINPVRAGYFLLTGEKIGARRAYELGLVNEVLPADELLARAWYWARFILDRSPLVVKYSRIVLTRHWKKLFLEEHGYGLALEGLAVGAGSRMTENDPAKRARGHDYNN</sequence>
<evidence type="ECO:0000256" key="1">
    <source>
        <dbReference type="ARBA" id="ARBA00005254"/>
    </source>
</evidence>
<dbReference type="Gene3D" id="3.90.226.10">
    <property type="entry name" value="2-enoyl-CoA Hydratase, Chain A, domain 1"/>
    <property type="match status" value="1"/>
</dbReference>
<dbReference type="AlphaFoldDB" id="A0A4Q6XP81"/>
<comment type="caution">
    <text evidence="2">The sequence shown here is derived from an EMBL/GenBank/DDBJ whole genome shotgun (WGS) entry which is preliminary data.</text>
</comment>
<dbReference type="Pfam" id="PF00378">
    <property type="entry name" value="ECH_1"/>
    <property type="match status" value="1"/>
</dbReference>